<evidence type="ECO:0000313" key="3">
    <source>
        <dbReference type="Proteomes" id="UP000557872"/>
    </source>
</evidence>
<feature type="signal peptide" evidence="1">
    <location>
        <begin position="1"/>
        <end position="25"/>
    </location>
</feature>
<comment type="caution">
    <text evidence="2">The sequence shown here is derived from an EMBL/GenBank/DDBJ whole genome shotgun (WGS) entry which is preliminary data.</text>
</comment>
<name>A0A851GH60_9BACT</name>
<gene>
    <name evidence="2" type="ORF">HW115_11420</name>
</gene>
<accession>A0A851GH60</accession>
<dbReference type="NCBIfam" id="TIGR02597">
    <property type="entry name" value="TIGR02597 family protein"/>
    <property type="match status" value="1"/>
</dbReference>
<dbReference type="AlphaFoldDB" id="A0A851GH60"/>
<dbReference type="RefSeq" id="WP_178932997.1">
    <property type="nucleotide sequence ID" value="NZ_JACBAZ010000004.1"/>
</dbReference>
<reference evidence="2 3" key="1">
    <citation type="submission" date="2020-07" db="EMBL/GenBank/DDBJ databases">
        <title>Roseicoccus Jingziensis gen. nov., sp. nov., isolated from coastal seawater.</title>
        <authorList>
            <person name="Feng X."/>
        </authorList>
    </citation>
    <scope>NUCLEOTIDE SEQUENCE [LARGE SCALE GENOMIC DNA]</scope>
    <source>
        <strain evidence="2 3">N1E253</strain>
    </source>
</reference>
<evidence type="ECO:0000256" key="1">
    <source>
        <dbReference type="SAM" id="SignalP"/>
    </source>
</evidence>
<dbReference type="EMBL" id="JACBAZ010000004">
    <property type="protein sequence ID" value="NWK56222.1"/>
    <property type="molecule type" value="Genomic_DNA"/>
</dbReference>
<sequence>MKRALKLRVLTSLILPLSLGTSLQAQTTTDPVGVVKITIDAAPSEGASKLTAISATLRNSISHQGSATAIGSFGANVQTLETGVTTWTADQWTTEAHLCYIENAAGAEEAYLITSMDESTGQLTLSTTFDLTARYTATPTFRIVKAWTLGSLFGTDAVPFATASSPTDADNVYAWDGSAWITYFHNGSSWQSPATSFGGDANDTVIFPDEGLLVMRKTTTDVTITINGSVPIKPQISTIPGNGLTFISTRYPVGTTLVQTNIHNHEGWTSASSPTDADIIYIWNNTSNSWTTYWHNGSSWQSPATSFGGNANDEAIAADSAMFIYRKTEASAENAGHTHPMPYTPN</sequence>
<keyword evidence="3" id="KW-1185">Reference proteome</keyword>
<proteinExistence type="predicted"/>
<evidence type="ECO:0000313" key="2">
    <source>
        <dbReference type="EMBL" id="NWK56222.1"/>
    </source>
</evidence>
<dbReference type="InterPro" id="IPR019837">
    <property type="entry name" value="CHP02597"/>
</dbReference>
<organism evidence="2 3">
    <name type="scientific">Oceaniferula marina</name>
    <dbReference type="NCBI Taxonomy" id="2748318"/>
    <lineage>
        <taxon>Bacteria</taxon>
        <taxon>Pseudomonadati</taxon>
        <taxon>Verrucomicrobiota</taxon>
        <taxon>Verrucomicrobiia</taxon>
        <taxon>Verrucomicrobiales</taxon>
        <taxon>Verrucomicrobiaceae</taxon>
        <taxon>Oceaniferula</taxon>
    </lineage>
</organism>
<protein>
    <submittedName>
        <fullName evidence="2">TIGR02597 family protein</fullName>
    </submittedName>
</protein>
<dbReference type="Proteomes" id="UP000557872">
    <property type="component" value="Unassembled WGS sequence"/>
</dbReference>
<keyword evidence="1" id="KW-0732">Signal</keyword>
<feature type="chain" id="PRO_5032588362" evidence="1">
    <location>
        <begin position="26"/>
        <end position="346"/>
    </location>
</feature>